<dbReference type="GO" id="GO:0005737">
    <property type="term" value="C:cytoplasm"/>
    <property type="evidence" value="ECO:0007669"/>
    <property type="project" value="TreeGrafter"/>
</dbReference>
<feature type="compositionally biased region" description="Low complexity" evidence="4">
    <location>
        <begin position="684"/>
        <end position="696"/>
    </location>
</feature>
<feature type="domain" description="SH3" evidence="5">
    <location>
        <begin position="431"/>
        <end position="490"/>
    </location>
</feature>
<protein>
    <recommendedName>
        <fullName evidence="5">SH3 domain-containing protein</fullName>
    </recommendedName>
</protein>
<reference evidence="6" key="1">
    <citation type="submission" date="2023-08" db="EMBL/GenBank/DDBJ databases">
        <title>Chromosome-level Genome Assembly of mud carp (Cirrhinus molitorella).</title>
        <authorList>
            <person name="Liu H."/>
        </authorList>
    </citation>
    <scope>NUCLEOTIDE SEQUENCE</scope>
    <source>
        <strain evidence="6">Prfri</strain>
        <tissue evidence="6">Muscle</tissue>
    </source>
</reference>
<feature type="region of interest" description="Disordered" evidence="4">
    <location>
        <begin position="840"/>
        <end position="879"/>
    </location>
</feature>
<keyword evidence="7" id="KW-1185">Reference proteome</keyword>
<dbReference type="PANTHER" id="PTHR15706:SF2">
    <property type="entry name" value="SH3 AND PX DOMAIN-CONTAINING PROTEIN 2A"/>
    <property type="match status" value="1"/>
</dbReference>
<dbReference type="Pfam" id="PF07653">
    <property type="entry name" value="SH3_2"/>
    <property type="match status" value="1"/>
</dbReference>
<gene>
    <name evidence="6" type="ORF">Q8A67_019691</name>
</gene>
<dbReference type="SUPFAM" id="SSF50044">
    <property type="entry name" value="SH3-domain"/>
    <property type="match status" value="5"/>
</dbReference>
<sequence length="957" mass="106897">MRKRVRGSNWEKGESEKERKGFCDFAEKAVQREAVDVAERKWLQCDGGNEDQACVLLQKGSEALRGDARAHMSLVVGWTPGSRAGRECGDALGAEECMCVYVVTADYQRQENTEISLRAGERVEVIEKSESGWWFVRTAEEQGWVPATYLVSLTGRRDSHKAPNGETERYITIQPFSSSSQDELGFESGVTVEVIQRNLEGWWFIRYGGKEGWAPAAYLKKMQDGVMAGNQATETNKPAVQGQVEIIGNLMEISNLLNKKPANERHSHTQTDTSVHRNTYRNSQTDTYTQFNGDVEQSDVYSNNAHTNRNSSSSSSISTAPNTGSSSLERDSDNQVSQHTDTSLRLSVSDSSVSVSVSDACVTVSVSEASVSSASAAIKTKTVPPSPAIARVAPQRFHSVETRSPPNNQKPPPRRENSLGFQLPQPPDPPTVEAEYYTIAEFRSCLTDGISFCGGQKAEVIEKNSGGWWYVQIGEKEGWAPCSYIDKRKKPTLNRQTSTLTRPKVPPPAPPIKKQNSLPCVESDVVTPMSPRVYEEPEYDVPTVGLEFDPEQEFFPGDAPTRAPPPLNQRTVSFTLGEGDEEDNEGVYANGGFRALPQCKDSHSDTYLSSVAQRASMWDPPEYDAPTIEPNIELYAHSKQSTLKQQTDESKSKPSVRPKPANQDCTSLRRPPNQEQPDQMQYRTSYTSKDSEYSSSDNFSDTFLYRTTASYQREEPCELSFPAGVQVKVLEKQESGWWFVRWGDEEGWAPTYYLQPIKSSEISGTEVKNTERVNSETSWSMPPELEISVQGDVGKMGRCVSLEKNEQRVNQSLKSGHRSNQQNCRVGVKQLAVRPQNVLKDNTNTHTTPAGRRNDALPSHSYNDQTTSSCGGNTESMRRKVPVSMVKPKPHLIHNNLREEYVSIADYHGDAETMSFPAGTRLEVLERNPNGWWYCRVLDSTKTRKGWVPSNFLERRS</sequence>
<dbReference type="PROSITE" id="PS50002">
    <property type="entry name" value="SH3"/>
    <property type="match status" value="5"/>
</dbReference>
<evidence type="ECO:0000313" key="6">
    <source>
        <dbReference type="EMBL" id="KAK2878900.1"/>
    </source>
</evidence>
<dbReference type="Proteomes" id="UP001187343">
    <property type="component" value="Unassembled WGS sequence"/>
</dbReference>
<feature type="region of interest" description="Disordered" evidence="4">
    <location>
        <begin position="639"/>
        <end position="696"/>
    </location>
</feature>
<keyword evidence="1 3" id="KW-0728">SH3 domain</keyword>
<evidence type="ECO:0000313" key="7">
    <source>
        <dbReference type="Proteomes" id="UP001187343"/>
    </source>
</evidence>
<dbReference type="Pfam" id="PF00018">
    <property type="entry name" value="SH3_1"/>
    <property type="match status" value="4"/>
</dbReference>
<dbReference type="SMART" id="SM00326">
    <property type="entry name" value="SH3"/>
    <property type="match status" value="5"/>
</dbReference>
<dbReference type="FunFam" id="2.30.30.40:FF:000042">
    <property type="entry name" value="SH3 and PX domain-containing protein 2A"/>
    <property type="match status" value="1"/>
</dbReference>
<dbReference type="InterPro" id="IPR051228">
    <property type="entry name" value="NADPH_Oxidase/PX-Domain"/>
</dbReference>
<feature type="compositionally biased region" description="Polar residues" evidence="4">
    <location>
        <begin position="334"/>
        <end position="346"/>
    </location>
</feature>
<feature type="domain" description="SH3" evidence="5">
    <location>
        <begin position="96"/>
        <end position="155"/>
    </location>
</feature>
<evidence type="ECO:0000259" key="5">
    <source>
        <dbReference type="PROSITE" id="PS50002"/>
    </source>
</evidence>
<dbReference type="InterPro" id="IPR036028">
    <property type="entry name" value="SH3-like_dom_sf"/>
</dbReference>
<evidence type="ECO:0000256" key="1">
    <source>
        <dbReference type="ARBA" id="ARBA00022443"/>
    </source>
</evidence>
<feature type="region of interest" description="Disordered" evidence="4">
    <location>
        <begin position="262"/>
        <end position="349"/>
    </location>
</feature>
<dbReference type="GO" id="GO:0042554">
    <property type="term" value="P:superoxide anion generation"/>
    <property type="evidence" value="ECO:0007669"/>
    <property type="project" value="TreeGrafter"/>
</dbReference>
<comment type="caution">
    <text evidence="6">The sequence shown here is derived from an EMBL/GenBank/DDBJ whole genome shotgun (WGS) entry which is preliminary data.</text>
</comment>
<evidence type="ECO:0000256" key="2">
    <source>
        <dbReference type="ARBA" id="ARBA00022737"/>
    </source>
</evidence>
<accession>A0AA88PEY7</accession>
<dbReference type="FunFam" id="2.30.30.40:FF:000082">
    <property type="entry name" value="SH3 and PX domain-containing protein 2B"/>
    <property type="match status" value="1"/>
</dbReference>
<dbReference type="PANTHER" id="PTHR15706">
    <property type="entry name" value="SH3 MULTIPLE DOMAIN"/>
    <property type="match status" value="1"/>
</dbReference>
<evidence type="ECO:0000256" key="4">
    <source>
        <dbReference type="SAM" id="MobiDB-lite"/>
    </source>
</evidence>
<dbReference type="GO" id="GO:0016176">
    <property type="term" value="F:superoxide-generating NADPH oxidase activator activity"/>
    <property type="evidence" value="ECO:0007669"/>
    <property type="project" value="TreeGrafter"/>
</dbReference>
<dbReference type="Gene3D" id="2.30.30.40">
    <property type="entry name" value="SH3 Domains"/>
    <property type="match status" value="5"/>
</dbReference>
<feature type="domain" description="SH3" evidence="5">
    <location>
        <begin position="896"/>
        <end position="957"/>
    </location>
</feature>
<dbReference type="InterPro" id="IPR001452">
    <property type="entry name" value="SH3_domain"/>
</dbReference>
<feature type="domain" description="SH3" evidence="5">
    <location>
        <begin position="165"/>
        <end position="224"/>
    </location>
</feature>
<feature type="compositionally biased region" description="Polar residues" evidence="4">
    <location>
        <begin position="673"/>
        <end position="683"/>
    </location>
</feature>
<dbReference type="EMBL" id="JAUYZG010000019">
    <property type="protein sequence ID" value="KAK2878900.1"/>
    <property type="molecule type" value="Genomic_DNA"/>
</dbReference>
<dbReference type="InterPro" id="IPR035452">
    <property type="entry name" value="SH3PXD2A_SH3_2"/>
</dbReference>
<feature type="compositionally biased region" description="Polar residues" evidence="4">
    <location>
        <begin position="270"/>
        <end position="292"/>
    </location>
</feature>
<feature type="domain" description="SH3" evidence="5">
    <location>
        <begin position="700"/>
        <end position="759"/>
    </location>
</feature>
<dbReference type="AlphaFoldDB" id="A0AA88PEY7"/>
<feature type="compositionally biased region" description="Polar residues" evidence="4">
    <location>
        <begin position="860"/>
        <end position="875"/>
    </location>
</feature>
<dbReference type="InterPro" id="IPR035450">
    <property type="entry name" value="SH3PXD2A_SH3_1"/>
</dbReference>
<evidence type="ECO:0000256" key="3">
    <source>
        <dbReference type="PROSITE-ProRule" id="PRU00192"/>
    </source>
</evidence>
<keyword evidence="2" id="KW-0677">Repeat</keyword>
<feature type="compositionally biased region" description="Low complexity" evidence="4">
    <location>
        <begin position="302"/>
        <end position="327"/>
    </location>
</feature>
<proteinExistence type="predicted"/>
<dbReference type="CDD" id="cd12074">
    <property type="entry name" value="SH3_Tks5_1"/>
    <property type="match status" value="1"/>
</dbReference>
<dbReference type="FunFam" id="2.30.30.40:FF:000020">
    <property type="entry name" value="SH3 and PX domain-containing protein 2A"/>
    <property type="match status" value="1"/>
</dbReference>
<name>A0AA88PEY7_9TELE</name>
<organism evidence="6 7">
    <name type="scientific">Cirrhinus molitorella</name>
    <name type="common">mud carp</name>
    <dbReference type="NCBI Taxonomy" id="172907"/>
    <lineage>
        <taxon>Eukaryota</taxon>
        <taxon>Metazoa</taxon>
        <taxon>Chordata</taxon>
        <taxon>Craniata</taxon>
        <taxon>Vertebrata</taxon>
        <taxon>Euteleostomi</taxon>
        <taxon>Actinopterygii</taxon>
        <taxon>Neopterygii</taxon>
        <taxon>Teleostei</taxon>
        <taxon>Ostariophysi</taxon>
        <taxon>Cypriniformes</taxon>
        <taxon>Cyprinidae</taxon>
        <taxon>Labeoninae</taxon>
        <taxon>Labeonini</taxon>
        <taxon>Cirrhinus</taxon>
    </lineage>
</organism>
<dbReference type="CDD" id="cd12077">
    <property type="entry name" value="SH3_Tks5_2"/>
    <property type="match status" value="1"/>
</dbReference>
<feature type="region of interest" description="Disordered" evidence="4">
    <location>
        <begin position="373"/>
        <end position="429"/>
    </location>
</feature>